<dbReference type="KEGG" id="strg:SRT_01030"/>
<reference evidence="1 2" key="1">
    <citation type="journal article" date="2016" name="Microbiol. Immunol.">
        <title>Complete genome sequence of Streptococcus troglodytae TKU31 isolated from the oral cavity of a chimpanzee (Pan troglodytes).</title>
        <authorList>
            <person name="Okamoto M."/>
            <person name="Naito M."/>
            <person name="Miyanohara M."/>
            <person name="Imai S."/>
            <person name="Nomura Y."/>
            <person name="Saito W."/>
            <person name="Momoi Y."/>
            <person name="Takada K."/>
            <person name="Miyabe-Nishiwaki T."/>
            <person name="Tomonaga M."/>
            <person name="Hanada N."/>
        </authorList>
    </citation>
    <scope>NUCLEOTIDE SEQUENCE [LARGE SCALE GENOMIC DNA]</scope>
    <source>
        <strain evidence="2">TKU 31</strain>
    </source>
</reference>
<evidence type="ECO:0000313" key="2">
    <source>
        <dbReference type="Proteomes" id="UP000217758"/>
    </source>
</evidence>
<organism evidence="1 2">
    <name type="scientific">Streptococcus troglodytae</name>
    <dbReference type="NCBI Taxonomy" id="1111760"/>
    <lineage>
        <taxon>Bacteria</taxon>
        <taxon>Bacillati</taxon>
        <taxon>Bacillota</taxon>
        <taxon>Bacilli</taxon>
        <taxon>Lactobacillales</taxon>
        <taxon>Streptococcaceae</taxon>
        <taxon>Streptococcus</taxon>
    </lineage>
</organism>
<evidence type="ECO:0000313" key="1">
    <source>
        <dbReference type="EMBL" id="BAQ23364.1"/>
    </source>
</evidence>
<protein>
    <submittedName>
        <fullName evidence="1">Transposase</fullName>
    </submittedName>
</protein>
<keyword evidence="2" id="KW-1185">Reference proteome</keyword>
<dbReference type="EMBL" id="AP014612">
    <property type="protein sequence ID" value="BAQ23364.1"/>
    <property type="molecule type" value="Genomic_DNA"/>
</dbReference>
<sequence length="57" mass="6687">MWFYGFKDRILATPVRVYLNYVVTPASVYDRQMAEELLENTTFPVVQADWGSLNTRL</sequence>
<gene>
    <name evidence="1" type="primary">tra</name>
    <name evidence="1" type="ORF">SRT_01030</name>
</gene>
<dbReference type="AlphaFoldDB" id="A0A1L7LGN8"/>
<proteinExistence type="predicted"/>
<name>A0A1L7LGN8_9STRE</name>
<dbReference type="Proteomes" id="UP000217758">
    <property type="component" value="Chromosome"/>
</dbReference>
<accession>A0A1L7LGN8</accession>